<sequence>MPNAATASGVVVHLRGICHIHYRIHARRQESEPETFFEVLGLNPNAPPFNVVDEWVNIDRPLYRAARDAIGLAWAEKKQRIQQERLGYGSEEDAELDIVAWALHGSRTASIYMKVVMPKIHHIHGAERLEALVKVCADQWNDGDKAEL</sequence>
<protein>
    <submittedName>
        <fullName evidence="1">Uncharacterized protein</fullName>
    </submittedName>
</protein>
<dbReference type="Proteomes" id="UP000738349">
    <property type="component" value="Unassembled WGS sequence"/>
</dbReference>
<evidence type="ECO:0000313" key="2">
    <source>
        <dbReference type="Proteomes" id="UP000738349"/>
    </source>
</evidence>
<dbReference type="OrthoDB" id="5106128at2759"/>
<dbReference type="EMBL" id="JAGMUV010000042">
    <property type="protein sequence ID" value="KAH7111246.1"/>
    <property type="molecule type" value="Genomic_DNA"/>
</dbReference>
<gene>
    <name evidence="1" type="ORF">EDB81DRAFT_671533</name>
</gene>
<evidence type="ECO:0000313" key="1">
    <source>
        <dbReference type="EMBL" id="KAH7111246.1"/>
    </source>
</evidence>
<name>A0A9P9D220_9HYPO</name>
<keyword evidence="2" id="KW-1185">Reference proteome</keyword>
<comment type="caution">
    <text evidence="1">The sequence shown here is derived from an EMBL/GenBank/DDBJ whole genome shotgun (WGS) entry which is preliminary data.</text>
</comment>
<proteinExistence type="predicted"/>
<accession>A0A9P9D220</accession>
<dbReference type="AlphaFoldDB" id="A0A9P9D220"/>
<organism evidence="1 2">
    <name type="scientific">Dactylonectria macrodidyma</name>
    <dbReference type="NCBI Taxonomy" id="307937"/>
    <lineage>
        <taxon>Eukaryota</taxon>
        <taxon>Fungi</taxon>
        <taxon>Dikarya</taxon>
        <taxon>Ascomycota</taxon>
        <taxon>Pezizomycotina</taxon>
        <taxon>Sordariomycetes</taxon>
        <taxon>Hypocreomycetidae</taxon>
        <taxon>Hypocreales</taxon>
        <taxon>Nectriaceae</taxon>
        <taxon>Dactylonectria</taxon>
    </lineage>
</organism>
<reference evidence="1" key="1">
    <citation type="journal article" date="2021" name="Nat. Commun.">
        <title>Genetic determinants of endophytism in the Arabidopsis root mycobiome.</title>
        <authorList>
            <person name="Mesny F."/>
            <person name="Miyauchi S."/>
            <person name="Thiergart T."/>
            <person name="Pickel B."/>
            <person name="Atanasova L."/>
            <person name="Karlsson M."/>
            <person name="Huettel B."/>
            <person name="Barry K.W."/>
            <person name="Haridas S."/>
            <person name="Chen C."/>
            <person name="Bauer D."/>
            <person name="Andreopoulos W."/>
            <person name="Pangilinan J."/>
            <person name="LaButti K."/>
            <person name="Riley R."/>
            <person name="Lipzen A."/>
            <person name="Clum A."/>
            <person name="Drula E."/>
            <person name="Henrissat B."/>
            <person name="Kohler A."/>
            <person name="Grigoriev I.V."/>
            <person name="Martin F.M."/>
            <person name="Hacquard S."/>
        </authorList>
    </citation>
    <scope>NUCLEOTIDE SEQUENCE</scope>
    <source>
        <strain evidence="1">MPI-CAGE-AT-0147</strain>
    </source>
</reference>